<protein>
    <submittedName>
        <fullName evidence="2">Uncharacterized protein</fullName>
    </submittedName>
</protein>
<keyword evidence="3" id="KW-1185">Reference proteome</keyword>
<gene>
    <name evidence="2" type="ORF">SADUNF_Sadunf01G0056000</name>
</gene>
<organism evidence="2 3">
    <name type="scientific">Salix dunnii</name>
    <dbReference type="NCBI Taxonomy" id="1413687"/>
    <lineage>
        <taxon>Eukaryota</taxon>
        <taxon>Viridiplantae</taxon>
        <taxon>Streptophyta</taxon>
        <taxon>Embryophyta</taxon>
        <taxon>Tracheophyta</taxon>
        <taxon>Spermatophyta</taxon>
        <taxon>Magnoliopsida</taxon>
        <taxon>eudicotyledons</taxon>
        <taxon>Gunneridae</taxon>
        <taxon>Pentapetalae</taxon>
        <taxon>rosids</taxon>
        <taxon>fabids</taxon>
        <taxon>Malpighiales</taxon>
        <taxon>Salicaceae</taxon>
        <taxon>Saliceae</taxon>
        <taxon>Salix</taxon>
    </lineage>
</organism>
<evidence type="ECO:0000313" key="3">
    <source>
        <dbReference type="Proteomes" id="UP000657918"/>
    </source>
</evidence>
<dbReference type="OrthoDB" id="839196at2759"/>
<sequence>MSFSKFFDDAKGNCSDEIGDRSDVQNQEMVNDQISDPNQSVVFVHKIMCPLLLVIIVSVRQFKISLSRLELLNWNADAANTSPLGTPASGTMPIPSLNNQLQMSVEQESALIIVQNANTFLAEENHDLKIQCARMKRALKRQKRILDREMERGIGLAERAANLYQILLMGSDAQLRERNTELEASNAQLRERNTELEAINAQLRERKSQLENGSNERVVDKENDNEQGQARS</sequence>
<dbReference type="AlphaFoldDB" id="A0A835NA84"/>
<evidence type="ECO:0000313" key="2">
    <source>
        <dbReference type="EMBL" id="KAF9689094.1"/>
    </source>
</evidence>
<comment type="caution">
    <text evidence="2">The sequence shown here is derived from an EMBL/GenBank/DDBJ whole genome shotgun (WGS) entry which is preliminary data.</text>
</comment>
<reference evidence="2 3" key="1">
    <citation type="submission" date="2020-10" db="EMBL/GenBank/DDBJ databases">
        <title>Plant Genome Project.</title>
        <authorList>
            <person name="Zhang R.-G."/>
        </authorList>
    </citation>
    <scope>NUCLEOTIDE SEQUENCE [LARGE SCALE GENOMIC DNA]</scope>
    <source>
        <strain evidence="2">FAFU-HL-1</strain>
        <tissue evidence="2">Leaf</tissue>
    </source>
</reference>
<evidence type="ECO:0000256" key="1">
    <source>
        <dbReference type="SAM" id="MobiDB-lite"/>
    </source>
</evidence>
<dbReference type="Proteomes" id="UP000657918">
    <property type="component" value="Unassembled WGS sequence"/>
</dbReference>
<name>A0A835NA84_9ROSI</name>
<dbReference type="EMBL" id="JADGMS010000001">
    <property type="protein sequence ID" value="KAF9689094.1"/>
    <property type="molecule type" value="Genomic_DNA"/>
</dbReference>
<accession>A0A835NA84</accession>
<feature type="region of interest" description="Disordered" evidence="1">
    <location>
        <begin position="204"/>
        <end position="232"/>
    </location>
</feature>
<proteinExistence type="predicted"/>